<evidence type="ECO:0000256" key="3">
    <source>
        <dbReference type="ARBA" id="ARBA00016811"/>
    </source>
</evidence>
<dbReference type="Proteomes" id="UP000092461">
    <property type="component" value="Unassembled WGS sequence"/>
</dbReference>
<dbReference type="VEuPathDB" id="VectorBase:LLOJ001005"/>
<sequence>MDVFTEEQYLISRAKSGLLKDPYEAKAWIITAKTLYPNDFGIQFEAYKLEKSENNYEEAAKCFSYIVVTFQNQSVDLWNELSVEISNLTAALRRVPESGMSGEQDFYFKMFQHISSEVQHKILLLTANHSESNLDHCRMILLLLKRFPQAISTHIPRLLETLVQGVPTNPQYRTMLINETLPLVLARPVELSSDLVHRILNICLEHYVGQLLKEDDDKDKTECWRKIFDIVETLGGLLKWEPFLPYNRTWSKEIYWQKLIKIVSSAPPKPSENKQILFLGSILFIFALQEYIDNITHKIQDTDVSYILVEGFRDDVGAPKRRLSDGMPGEAVKIAVNPPCNVETPNCLITAAHCWQLLHSNEILQMDFGQLLMNLPITEWVNRFLLDLAVYLGRNDDIHANLQAQKDTLDKQVRLLSLSVSQENINVAAFNHICTILSELPTISGTEYLRNLCGSGPGRHLVLLPLTRKAITQYCTKALVTVLKKKVLHDSSCSSAVLGNLLVLLQLDWPLETAFAETIFDVIRTRRNFTYHQFSSYIINIDMIEEFTYMWNPQGEEIRLELTVPQAPKPHRIGTRGSDKGVKEDFKHIIRQQIARSGEDIDTLVAQFIVQERLQLIQCIFES</sequence>
<dbReference type="Pfam" id="PF21045">
    <property type="entry name" value="INT10"/>
    <property type="match status" value="2"/>
</dbReference>
<comment type="subcellular location">
    <subcellularLocation>
        <location evidence="1">Nucleus</location>
    </subcellularLocation>
</comment>
<protein>
    <recommendedName>
        <fullName evidence="3">Integrator complex subunit 10</fullName>
    </recommendedName>
</protein>
<dbReference type="EnsemblMetazoa" id="LLOJ001005-RA">
    <property type="protein sequence ID" value="LLOJ001005-PA"/>
    <property type="gene ID" value="LLOJ001005"/>
</dbReference>
<evidence type="ECO:0000313" key="6">
    <source>
        <dbReference type="EnsemblMetazoa" id="LLOJ001005-PA"/>
    </source>
</evidence>
<name>A0A1B0GH30_LUTLO</name>
<dbReference type="PANTHER" id="PTHR16055">
    <property type="entry name" value="INTEGRATOR COMPLEX SUBUNIT 10"/>
    <property type="match status" value="1"/>
</dbReference>
<organism evidence="6 7">
    <name type="scientific">Lutzomyia longipalpis</name>
    <name type="common">Sand fly</name>
    <dbReference type="NCBI Taxonomy" id="7200"/>
    <lineage>
        <taxon>Eukaryota</taxon>
        <taxon>Metazoa</taxon>
        <taxon>Ecdysozoa</taxon>
        <taxon>Arthropoda</taxon>
        <taxon>Hexapoda</taxon>
        <taxon>Insecta</taxon>
        <taxon>Pterygota</taxon>
        <taxon>Neoptera</taxon>
        <taxon>Endopterygota</taxon>
        <taxon>Diptera</taxon>
        <taxon>Nematocera</taxon>
        <taxon>Psychodoidea</taxon>
        <taxon>Psychodidae</taxon>
        <taxon>Lutzomyia</taxon>
        <taxon>Lutzomyia</taxon>
    </lineage>
</organism>
<evidence type="ECO:0000256" key="1">
    <source>
        <dbReference type="ARBA" id="ARBA00004123"/>
    </source>
</evidence>
<dbReference type="EMBL" id="AJWK01003905">
    <property type="status" value="NOT_ANNOTATED_CDS"/>
    <property type="molecule type" value="Genomic_DNA"/>
</dbReference>
<dbReference type="EMBL" id="GITU01009985">
    <property type="protein sequence ID" value="MBC1178688.1"/>
    <property type="molecule type" value="Transcribed_RNA"/>
</dbReference>
<reference evidence="6" key="3">
    <citation type="submission" date="2020-05" db="UniProtKB">
        <authorList>
            <consortium name="EnsemblMetazoa"/>
        </authorList>
    </citation>
    <scope>IDENTIFICATION</scope>
    <source>
        <strain evidence="6">Jacobina</strain>
    </source>
</reference>
<dbReference type="AlphaFoldDB" id="A0A1B0GH30"/>
<dbReference type="GO" id="GO:0032039">
    <property type="term" value="C:integrator complex"/>
    <property type="evidence" value="ECO:0007669"/>
    <property type="project" value="InterPro"/>
</dbReference>
<reference evidence="5" key="2">
    <citation type="journal article" date="2020" name="BMC">
        <title>Leishmania infection induces a limited differential gene expression in the sand fly midgut.</title>
        <authorList>
            <person name="Coutinho-Abreu I.V."/>
            <person name="Serafim T.D."/>
            <person name="Meneses C."/>
            <person name="Kamhawi S."/>
            <person name="Oliveira F."/>
            <person name="Valenzuela J.G."/>
        </authorList>
    </citation>
    <scope>NUCLEOTIDE SEQUENCE</scope>
    <source>
        <strain evidence="5">Jacobina</strain>
        <tissue evidence="5">Midgut</tissue>
    </source>
</reference>
<dbReference type="PANTHER" id="PTHR16055:SF2">
    <property type="entry name" value="INTEGRATOR COMPLEX SUBUNIT 10"/>
    <property type="match status" value="1"/>
</dbReference>
<accession>A0A1B0GH30</accession>
<keyword evidence="7" id="KW-1185">Reference proteome</keyword>
<evidence type="ECO:0000256" key="4">
    <source>
        <dbReference type="ARBA" id="ARBA00023242"/>
    </source>
</evidence>
<keyword evidence="4" id="KW-0539">Nucleus</keyword>
<comment type="similarity">
    <text evidence="2">Belongs to the Integrator subunit 10 family.</text>
</comment>
<evidence type="ECO:0000313" key="7">
    <source>
        <dbReference type="Proteomes" id="UP000092461"/>
    </source>
</evidence>
<reference evidence="7" key="1">
    <citation type="submission" date="2012-05" db="EMBL/GenBank/DDBJ databases">
        <title>Whole Genome Assembly of Lutzomyia longipalpis.</title>
        <authorList>
            <person name="Richards S."/>
            <person name="Qu C."/>
            <person name="Dillon R."/>
            <person name="Worley K."/>
            <person name="Scherer S."/>
            <person name="Batterton M."/>
            <person name="Taylor A."/>
            <person name="Hawes A."/>
            <person name="Hernandez B."/>
            <person name="Kovar C."/>
            <person name="Mandapat C."/>
            <person name="Pham C."/>
            <person name="Qu C."/>
            <person name="Jing C."/>
            <person name="Bess C."/>
            <person name="Bandaranaike D."/>
            <person name="Ngo D."/>
            <person name="Ongeri F."/>
            <person name="Arias F."/>
            <person name="Lara F."/>
            <person name="Weissenberger G."/>
            <person name="Kamau G."/>
            <person name="Han H."/>
            <person name="Shen H."/>
            <person name="Dinh H."/>
            <person name="Khalil I."/>
            <person name="Jones J."/>
            <person name="Shafer J."/>
            <person name="Jayaseelan J."/>
            <person name="Quiroz J."/>
            <person name="Blankenburg K."/>
            <person name="Nguyen L."/>
            <person name="Jackson L."/>
            <person name="Francisco L."/>
            <person name="Tang L.-Y."/>
            <person name="Pu L.-L."/>
            <person name="Perales L."/>
            <person name="Lorensuhewa L."/>
            <person name="Munidasa M."/>
            <person name="Coyle M."/>
            <person name="Taylor M."/>
            <person name="Puazo M."/>
            <person name="Firestine M."/>
            <person name="Scheel M."/>
            <person name="Javaid M."/>
            <person name="Wang M."/>
            <person name="Li M."/>
            <person name="Tabassum N."/>
            <person name="Saada N."/>
            <person name="Osuji N."/>
            <person name="Aqrawi P."/>
            <person name="Fu Q."/>
            <person name="Thornton R."/>
            <person name="Raj R."/>
            <person name="Goodspeed R."/>
            <person name="Mata R."/>
            <person name="Najjar R."/>
            <person name="Gubbala S."/>
            <person name="Lee S."/>
            <person name="Denson S."/>
            <person name="Patil S."/>
            <person name="Macmil S."/>
            <person name="Qi S."/>
            <person name="Matskevitch T."/>
            <person name="Palculict T."/>
            <person name="Mathew T."/>
            <person name="Vee V."/>
            <person name="Velamala V."/>
            <person name="Korchina V."/>
            <person name="Cai W."/>
            <person name="Liu W."/>
            <person name="Dai W."/>
            <person name="Zou X."/>
            <person name="Zhu Y."/>
            <person name="Zhang Y."/>
            <person name="Wu Y.-Q."/>
            <person name="Xin Y."/>
            <person name="Nazarath L."/>
            <person name="Kovar C."/>
            <person name="Han Y."/>
            <person name="Muzny D."/>
            <person name="Gibbs R."/>
        </authorList>
    </citation>
    <scope>NUCLEOTIDE SEQUENCE [LARGE SCALE GENOMIC DNA]</scope>
    <source>
        <strain evidence="7">Jacobina</strain>
    </source>
</reference>
<proteinExistence type="inferred from homology"/>
<dbReference type="VEuPathDB" id="VectorBase:LLONM1_000499"/>
<dbReference type="InterPro" id="IPR026164">
    <property type="entry name" value="Int_cplx_su10"/>
</dbReference>
<evidence type="ECO:0000313" key="5">
    <source>
        <dbReference type="EMBL" id="MBC1178688.1"/>
    </source>
</evidence>
<dbReference type="GO" id="GO:0016180">
    <property type="term" value="P:snRNA processing"/>
    <property type="evidence" value="ECO:0007669"/>
    <property type="project" value="InterPro"/>
</dbReference>
<evidence type="ECO:0000256" key="2">
    <source>
        <dbReference type="ARBA" id="ARBA00010391"/>
    </source>
</evidence>